<accession>A0ABR0SYI0</accession>
<dbReference type="EMBL" id="JAVFKD010000002">
    <property type="protein sequence ID" value="KAK5996810.1"/>
    <property type="molecule type" value="Genomic_DNA"/>
</dbReference>
<protein>
    <submittedName>
        <fullName evidence="1">Uncharacterized protein</fullName>
    </submittedName>
</protein>
<reference evidence="1 2" key="1">
    <citation type="submission" date="2024-01" db="EMBL/GenBank/DDBJ databases">
        <title>Complete genome of Cladobotryum mycophilum ATHUM6906.</title>
        <authorList>
            <person name="Christinaki A.C."/>
            <person name="Myridakis A.I."/>
            <person name="Kouvelis V.N."/>
        </authorList>
    </citation>
    <scope>NUCLEOTIDE SEQUENCE [LARGE SCALE GENOMIC DNA]</scope>
    <source>
        <strain evidence="1 2">ATHUM6906</strain>
    </source>
</reference>
<gene>
    <name evidence="1" type="ORF">PT974_02153</name>
</gene>
<evidence type="ECO:0000313" key="2">
    <source>
        <dbReference type="Proteomes" id="UP001338125"/>
    </source>
</evidence>
<evidence type="ECO:0000313" key="1">
    <source>
        <dbReference type="EMBL" id="KAK5996810.1"/>
    </source>
</evidence>
<name>A0ABR0SYI0_9HYPO</name>
<dbReference type="Proteomes" id="UP001338125">
    <property type="component" value="Unassembled WGS sequence"/>
</dbReference>
<proteinExistence type="predicted"/>
<sequence>MAPLAVDQRAKAKRVFYHVIEHFEGAEDGHDNQYNRPRLVRLTYEYAA</sequence>
<comment type="caution">
    <text evidence="1">The sequence shown here is derived from an EMBL/GenBank/DDBJ whole genome shotgun (WGS) entry which is preliminary data.</text>
</comment>
<organism evidence="1 2">
    <name type="scientific">Cladobotryum mycophilum</name>
    <dbReference type="NCBI Taxonomy" id="491253"/>
    <lineage>
        <taxon>Eukaryota</taxon>
        <taxon>Fungi</taxon>
        <taxon>Dikarya</taxon>
        <taxon>Ascomycota</taxon>
        <taxon>Pezizomycotina</taxon>
        <taxon>Sordariomycetes</taxon>
        <taxon>Hypocreomycetidae</taxon>
        <taxon>Hypocreales</taxon>
        <taxon>Hypocreaceae</taxon>
        <taxon>Cladobotryum</taxon>
    </lineage>
</organism>
<keyword evidence="2" id="KW-1185">Reference proteome</keyword>